<dbReference type="Proteomes" id="UP000538929">
    <property type="component" value="Unassembled WGS sequence"/>
</dbReference>
<keyword evidence="1" id="KW-1133">Transmembrane helix</keyword>
<evidence type="ECO:0000313" key="2">
    <source>
        <dbReference type="EMBL" id="MBB0243334.1"/>
    </source>
</evidence>
<keyword evidence="1" id="KW-0812">Transmembrane</keyword>
<dbReference type="AlphaFoldDB" id="A0A7W3TAL5"/>
<protein>
    <submittedName>
        <fullName evidence="2">Uncharacterized protein</fullName>
    </submittedName>
</protein>
<gene>
    <name evidence="2" type="ORF">FNQ90_04220</name>
</gene>
<keyword evidence="1" id="KW-0472">Membrane</keyword>
<dbReference type="EMBL" id="VKHT01000065">
    <property type="protein sequence ID" value="MBB0243334.1"/>
    <property type="molecule type" value="Genomic_DNA"/>
</dbReference>
<evidence type="ECO:0000256" key="1">
    <source>
        <dbReference type="SAM" id="Phobius"/>
    </source>
</evidence>
<comment type="caution">
    <text evidence="2">The sequence shown here is derived from an EMBL/GenBank/DDBJ whole genome shotgun (WGS) entry which is preliminary data.</text>
</comment>
<accession>A0A7W3TAL5</accession>
<sequence length="126" mass="13267">MIRVVAVFLLFAHGLVHFAIWGSRSDPERPPPFRPDRSAPLSAVGVPEGAVHRMAVTLAVVTGLLNWLAAVWLAVGSDRWAGAAVGAAVCGPVLKTAWFNPWLSAGVLLDLGLLVAVAQRWPAALG</sequence>
<feature type="transmembrane region" description="Helical" evidence="1">
    <location>
        <begin position="49"/>
        <end position="75"/>
    </location>
</feature>
<proteinExistence type="predicted"/>
<evidence type="ECO:0000313" key="3">
    <source>
        <dbReference type="Proteomes" id="UP000538929"/>
    </source>
</evidence>
<dbReference type="RefSeq" id="WP_182605025.1">
    <property type="nucleotide sequence ID" value="NZ_VKHT01000065.1"/>
</dbReference>
<keyword evidence="3" id="KW-1185">Reference proteome</keyword>
<reference evidence="3" key="1">
    <citation type="submission" date="2019-10" db="EMBL/GenBank/DDBJ databases">
        <title>Streptomyces sp. nov., a novel actinobacterium isolated from alkaline environment.</title>
        <authorList>
            <person name="Golinska P."/>
        </authorList>
    </citation>
    <scope>NUCLEOTIDE SEQUENCE [LARGE SCALE GENOMIC DNA]</scope>
    <source>
        <strain evidence="3">DSM 42118</strain>
    </source>
</reference>
<name>A0A7W3TAL5_9ACTN</name>
<organism evidence="2 3">
    <name type="scientific">Streptomyces alkaliphilus</name>
    <dbReference type="NCBI Taxonomy" id="1472722"/>
    <lineage>
        <taxon>Bacteria</taxon>
        <taxon>Bacillati</taxon>
        <taxon>Actinomycetota</taxon>
        <taxon>Actinomycetes</taxon>
        <taxon>Kitasatosporales</taxon>
        <taxon>Streptomycetaceae</taxon>
        <taxon>Streptomyces</taxon>
    </lineage>
</organism>